<proteinExistence type="inferred from homology"/>
<feature type="region of interest" description="Disordered" evidence="3">
    <location>
        <begin position="24"/>
        <end position="54"/>
    </location>
</feature>
<evidence type="ECO:0000259" key="4">
    <source>
        <dbReference type="PROSITE" id="PS50192"/>
    </source>
</evidence>
<reference evidence="5" key="1">
    <citation type="submission" date="2020-11" db="EMBL/GenBank/DDBJ databases">
        <authorList>
            <person name="Tran Van P."/>
        </authorList>
    </citation>
    <scope>NUCLEOTIDE SEQUENCE</scope>
</reference>
<dbReference type="InterPro" id="IPR000727">
    <property type="entry name" value="T_SNARE_dom"/>
</dbReference>
<dbReference type="EMBL" id="OC855043">
    <property type="protein sequence ID" value="CAD7621079.1"/>
    <property type="molecule type" value="Genomic_DNA"/>
</dbReference>
<dbReference type="GO" id="GO:0000149">
    <property type="term" value="F:SNARE binding"/>
    <property type="evidence" value="ECO:0007669"/>
    <property type="project" value="TreeGrafter"/>
</dbReference>
<evidence type="ECO:0000313" key="6">
    <source>
        <dbReference type="Proteomes" id="UP000759131"/>
    </source>
</evidence>
<dbReference type="OrthoDB" id="364348at2759"/>
<dbReference type="GO" id="GO:0048278">
    <property type="term" value="P:vesicle docking"/>
    <property type="evidence" value="ECO:0007669"/>
    <property type="project" value="TreeGrafter"/>
</dbReference>
<feature type="compositionally biased region" description="Polar residues" evidence="3">
    <location>
        <begin position="40"/>
        <end position="54"/>
    </location>
</feature>
<evidence type="ECO:0000256" key="3">
    <source>
        <dbReference type="SAM" id="MobiDB-lite"/>
    </source>
</evidence>
<dbReference type="PROSITE" id="PS50192">
    <property type="entry name" value="T_SNARE"/>
    <property type="match status" value="1"/>
</dbReference>
<gene>
    <name evidence="5" type="ORF">OSB1V03_LOCUS1556</name>
</gene>
<dbReference type="GO" id="GO:0005484">
    <property type="term" value="F:SNAP receptor activity"/>
    <property type="evidence" value="ECO:0007669"/>
    <property type="project" value="InterPro"/>
</dbReference>
<dbReference type="CDD" id="cd15847">
    <property type="entry name" value="SNARE_syntaxin7_like"/>
    <property type="match status" value="1"/>
</dbReference>
<dbReference type="Proteomes" id="UP000759131">
    <property type="component" value="Unassembled WGS sequence"/>
</dbReference>
<dbReference type="EMBL" id="CAJPIZ010000468">
    <property type="protein sequence ID" value="CAG2101509.1"/>
    <property type="molecule type" value="Genomic_DNA"/>
</dbReference>
<dbReference type="InterPro" id="IPR045242">
    <property type="entry name" value="Syntaxin"/>
</dbReference>
<dbReference type="FunFam" id="1.20.5.110:FF:000059">
    <property type="entry name" value="Related to syntaxin 12"/>
    <property type="match status" value="1"/>
</dbReference>
<dbReference type="Gene3D" id="1.20.5.110">
    <property type="match status" value="1"/>
</dbReference>
<dbReference type="InterPro" id="IPR010989">
    <property type="entry name" value="SNARE"/>
</dbReference>
<dbReference type="PANTHER" id="PTHR19957:SF411">
    <property type="entry name" value="LD23667P"/>
    <property type="match status" value="1"/>
</dbReference>
<dbReference type="GO" id="GO:0008021">
    <property type="term" value="C:synaptic vesicle"/>
    <property type="evidence" value="ECO:0007669"/>
    <property type="project" value="TreeGrafter"/>
</dbReference>
<evidence type="ECO:0000256" key="1">
    <source>
        <dbReference type="ARBA" id="ARBA00004211"/>
    </source>
</evidence>
<dbReference type="GO" id="GO:0006886">
    <property type="term" value="P:intracellular protein transport"/>
    <property type="evidence" value="ECO:0007669"/>
    <property type="project" value="InterPro"/>
</dbReference>
<feature type="non-terminal residue" evidence="5">
    <location>
        <position position="1"/>
    </location>
</feature>
<dbReference type="PANTHER" id="PTHR19957">
    <property type="entry name" value="SYNTAXIN"/>
    <property type="match status" value="1"/>
</dbReference>
<dbReference type="Pfam" id="PF05739">
    <property type="entry name" value="SNARE"/>
    <property type="match status" value="1"/>
</dbReference>
<dbReference type="PROSITE" id="PS00914">
    <property type="entry name" value="SYNTAXIN"/>
    <property type="match status" value="1"/>
</dbReference>
<dbReference type="GO" id="GO:0031201">
    <property type="term" value="C:SNARE complex"/>
    <property type="evidence" value="ECO:0007669"/>
    <property type="project" value="TreeGrafter"/>
</dbReference>
<comment type="subcellular location">
    <subcellularLocation>
        <location evidence="1">Membrane</location>
        <topology evidence="1">Single-pass type IV membrane protein</topology>
    </subcellularLocation>
</comment>
<dbReference type="InterPro" id="IPR006012">
    <property type="entry name" value="Syntaxin/epimorphin_CS"/>
</dbReference>
<protein>
    <recommendedName>
        <fullName evidence="4">t-SNARE coiled-coil homology domain-containing protein</fullName>
    </recommendedName>
</protein>
<accession>A0A7R9KG09</accession>
<comment type="similarity">
    <text evidence="2">Belongs to the syntaxin family.</text>
</comment>
<dbReference type="SMART" id="SM00397">
    <property type="entry name" value="t_SNARE"/>
    <property type="match status" value="1"/>
</dbReference>
<name>A0A7R9KG09_9ACAR</name>
<feature type="domain" description="T-SNARE coiled-coil homology" evidence="4">
    <location>
        <begin position="65"/>
        <end position="127"/>
    </location>
</feature>
<evidence type="ECO:0000256" key="2">
    <source>
        <dbReference type="ARBA" id="ARBA00009063"/>
    </source>
</evidence>
<evidence type="ECO:0000313" key="5">
    <source>
        <dbReference type="EMBL" id="CAD7621079.1"/>
    </source>
</evidence>
<feature type="non-terminal residue" evidence="5">
    <location>
        <position position="174"/>
    </location>
</feature>
<organism evidence="5">
    <name type="scientific">Medioppia subpectinata</name>
    <dbReference type="NCBI Taxonomy" id="1979941"/>
    <lineage>
        <taxon>Eukaryota</taxon>
        <taxon>Metazoa</taxon>
        <taxon>Ecdysozoa</taxon>
        <taxon>Arthropoda</taxon>
        <taxon>Chelicerata</taxon>
        <taxon>Arachnida</taxon>
        <taxon>Acari</taxon>
        <taxon>Acariformes</taxon>
        <taxon>Sarcoptiformes</taxon>
        <taxon>Oribatida</taxon>
        <taxon>Brachypylina</taxon>
        <taxon>Oppioidea</taxon>
        <taxon>Oppiidae</taxon>
        <taxon>Medioppia</taxon>
    </lineage>
</organism>
<dbReference type="SUPFAM" id="SSF47661">
    <property type="entry name" value="t-snare proteins"/>
    <property type="match status" value="1"/>
</dbReference>
<dbReference type="GO" id="GO:0006906">
    <property type="term" value="P:vesicle fusion"/>
    <property type="evidence" value="ECO:0007669"/>
    <property type="project" value="TreeGrafter"/>
</dbReference>
<sequence>LKNFQVIQRTAASKEKESVIRARANSGLNSNSGWDDHSSRGPSNLIDLQSPQSQTQIQMEEECDIELLRDREQAIRKIESDIVEVNQIFKDLATMVHEQGEVIDSIEANVETASIQVHEGTAQLSKARDYQSKARRKTCLLSIIFASVVSDRAKLRTKLNLSDDLYFTVHLVNN</sequence>
<keyword evidence="6" id="KW-1185">Reference proteome</keyword>
<dbReference type="AlphaFoldDB" id="A0A7R9KG09"/>